<organism evidence="1">
    <name type="scientific">Arundo donax</name>
    <name type="common">Giant reed</name>
    <name type="synonym">Donax arundinaceus</name>
    <dbReference type="NCBI Taxonomy" id="35708"/>
    <lineage>
        <taxon>Eukaryota</taxon>
        <taxon>Viridiplantae</taxon>
        <taxon>Streptophyta</taxon>
        <taxon>Embryophyta</taxon>
        <taxon>Tracheophyta</taxon>
        <taxon>Spermatophyta</taxon>
        <taxon>Magnoliopsida</taxon>
        <taxon>Liliopsida</taxon>
        <taxon>Poales</taxon>
        <taxon>Poaceae</taxon>
        <taxon>PACMAD clade</taxon>
        <taxon>Arundinoideae</taxon>
        <taxon>Arundineae</taxon>
        <taxon>Arundo</taxon>
    </lineage>
</organism>
<sequence length="62" mass="6925">MDRRGNSWCIEAPMLSNISLDEVGLMWFVVCAGIFLCNARQPGHTMDVVILSTYLAMLSIFS</sequence>
<protein>
    <submittedName>
        <fullName evidence="1">Uncharacterized protein</fullName>
    </submittedName>
</protein>
<evidence type="ECO:0000313" key="1">
    <source>
        <dbReference type="EMBL" id="JAE05914.1"/>
    </source>
</evidence>
<name>A0A0A9F3X4_ARUDO</name>
<dbReference type="AlphaFoldDB" id="A0A0A9F3X4"/>
<dbReference type="EMBL" id="GBRH01191982">
    <property type="protein sequence ID" value="JAE05914.1"/>
    <property type="molecule type" value="Transcribed_RNA"/>
</dbReference>
<reference evidence="1" key="1">
    <citation type="submission" date="2014-09" db="EMBL/GenBank/DDBJ databases">
        <authorList>
            <person name="Magalhaes I.L.F."/>
            <person name="Oliveira U."/>
            <person name="Santos F.R."/>
            <person name="Vidigal T.H.D.A."/>
            <person name="Brescovit A.D."/>
            <person name="Santos A.J."/>
        </authorList>
    </citation>
    <scope>NUCLEOTIDE SEQUENCE</scope>
    <source>
        <tissue evidence="1">Shoot tissue taken approximately 20 cm above the soil surface</tissue>
    </source>
</reference>
<accession>A0A0A9F3X4</accession>
<reference evidence="1" key="2">
    <citation type="journal article" date="2015" name="Data Brief">
        <title>Shoot transcriptome of the giant reed, Arundo donax.</title>
        <authorList>
            <person name="Barrero R.A."/>
            <person name="Guerrero F.D."/>
            <person name="Moolhuijzen P."/>
            <person name="Goolsby J.A."/>
            <person name="Tidwell J."/>
            <person name="Bellgard S.E."/>
            <person name="Bellgard M.I."/>
        </authorList>
    </citation>
    <scope>NUCLEOTIDE SEQUENCE</scope>
    <source>
        <tissue evidence="1">Shoot tissue taken approximately 20 cm above the soil surface</tissue>
    </source>
</reference>
<proteinExistence type="predicted"/>